<accession>A0A9W8B2P0</accession>
<name>A0A9W8B2P0_9FUNG</name>
<comment type="similarity">
    <text evidence="1">Belongs to the protease inhibitor I9 family.</text>
</comment>
<dbReference type="OrthoDB" id="5518345at2759"/>
<dbReference type="Pfam" id="PF05922">
    <property type="entry name" value="Inhibitor_I9"/>
    <property type="match status" value="1"/>
</dbReference>
<sequence length="83" mass="9291">TTNDASQPKRFMVIFKKGTPNKVVQDSIEAVKKQGGDIHHEYTSLMQGYSATLPEGFCQQLQGHEHIHFVEPDTEVHTQAPSN</sequence>
<dbReference type="FunFam" id="3.30.70.80:FF:000005">
    <property type="entry name" value="Proteinase inhibitor I2B"/>
    <property type="match status" value="1"/>
</dbReference>
<reference evidence="3" key="1">
    <citation type="submission" date="2022-07" db="EMBL/GenBank/DDBJ databases">
        <title>Phylogenomic reconstructions and comparative analyses of Kickxellomycotina fungi.</title>
        <authorList>
            <person name="Reynolds N.K."/>
            <person name="Stajich J.E."/>
            <person name="Barry K."/>
            <person name="Grigoriev I.V."/>
            <person name="Crous P."/>
            <person name="Smith M.E."/>
        </authorList>
    </citation>
    <scope>NUCLEOTIDE SEQUENCE</scope>
    <source>
        <strain evidence="3">RSA 567</strain>
    </source>
</reference>
<dbReference type="EMBL" id="JANBQB010001576">
    <property type="protein sequence ID" value="KAJ1970923.1"/>
    <property type="molecule type" value="Genomic_DNA"/>
</dbReference>
<evidence type="ECO:0000313" key="3">
    <source>
        <dbReference type="EMBL" id="KAJ1970923.1"/>
    </source>
</evidence>
<keyword evidence="4" id="KW-1185">Reference proteome</keyword>
<dbReference type="Gene3D" id="3.30.70.80">
    <property type="entry name" value="Peptidase S8 propeptide/proteinase inhibitor I9"/>
    <property type="match status" value="1"/>
</dbReference>
<dbReference type="Proteomes" id="UP001151582">
    <property type="component" value="Unassembled WGS sequence"/>
</dbReference>
<evidence type="ECO:0000313" key="4">
    <source>
        <dbReference type="Proteomes" id="UP001151582"/>
    </source>
</evidence>
<evidence type="ECO:0000256" key="1">
    <source>
        <dbReference type="ARBA" id="ARBA00038069"/>
    </source>
</evidence>
<proteinExistence type="inferred from homology"/>
<protein>
    <recommendedName>
        <fullName evidence="2">Inhibitor I9 domain-containing protein</fullName>
    </recommendedName>
</protein>
<feature type="domain" description="Inhibitor I9" evidence="2">
    <location>
        <begin position="29"/>
        <end position="79"/>
    </location>
</feature>
<dbReference type="PANTHER" id="PTHR28288:SF2">
    <property type="entry name" value="PROTEASE B INHIBITOR 2"/>
    <property type="match status" value="1"/>
</dbReference>
<dbReference type="SUPFAM" id="SSF54897">
    <property type="entry name" value="Protease propeptides/inhibitors"/>
    <property type="match status" value="1"/>
</dbReference>
<dbReference type="GO" id="GO:0004866">
    <property type="term" value="F:endopeptidase inhibitor activity"/>
    <property type="evidence" value="ECO:0007669"/>
    <property type="project" value="UniProtKB-ARBA"/>
</dbReference>
<organism evidence="3 4">
    <name type="scientific">Dimargaris verticillata</name>
    <dbReference type="NCBI Taxonomy" id="2761393"/>
    <lineage>
        <taxon>Eukaryota</taxon>
        <taxon>Fungi</taxon>
        <taxon>Fungi incertae sedis</taxon>
        <taxon>Zoopagomycota</taxon>
        <taxon>Kickxellomycotina</taxon>
        <taxon>Dimargaritomycetes</taxon>
        <taxon>Dimargaritales</taxon>
        <taxon>Dimargaritaceae</taxon>
        <taxon>Dimargaris</taxon>
    </lineage>
</organism>
<dbReference type="InterPro" id="IPR052471">
    <property type="entry name" value="PBI_I9"/>
</dbReference>
<comment type="caution">
    <text evidence="3">The sequence shown here is derived from an EMBL/GenBank/DDBJ whole genome shotgun (WGS) entry which is preliminary data.</text>
</comment>
<dbReference type="GO" id="GO:0042144">
    <property type="term" value="P:vacuole fusion, non-autophagic"/>
    <property type="evidence" value="ECO:0007669"/>
    <property type="project" value="TreeGrafter"/>
</dbReference>
<dbReference type="InterPro" id="IPR037045">
    <property type="entry name" value="S8pro/Inhibitor_I9_sf"/>
</dbReference>
<dbReference type="PANTHER" id="PTHR28288">
    <property type="entry name" value="PROTEASE B INHIBITOR 2"/>
    <property type="match status" value="1"/>
</dbReference>
<evidence type="ECO:0000259" key="2">
    <source>
        <dbReference type="Pfam" id="PF05922"/>
    </source>
</evidence>
<dbReference type="InterPro" id="IPR010259">
    <property type="entry name" value="S8pro/Inhibitor_I9"/>
</dbReference>
<feature type="non-terminal residue" evidence="3">
    <location>
        <position position="83"/>
    </location>
</feature>
<gene>
    <name evidence="3" type="ORF">H4R34_005906</name>
</gene>
<dbReference type="AlphaFoldDB" id="A0A9W8B2P0"/>